<dbReference type="Gene3D" id="6.10.250.3390">
    <property type="match status" value="1"/>
</dbReference>
<evidence type="ECO:0000256" key="1">
    <source>
        <dbReference type="SAM" id="MobiDB-lite"/>
    </source>
</evidence>
<sequence length="121" mass="12634">MLKSKRPGFVAATTLNTPVVVHALQQPQHASKDEVLLFLDEFIASKDGPDATDVDVNLSAALSQLKRMHRDFKGLPPTILAEAPVTVTAAAATEGSSADEANGTGSVTKSATGGTKKTFEE</sequence>
<accession>A0A7H9B6Y6</accession>
<dbReference type="Proteomes" id="UP000509704">
    <property type="component" value="Chromosome 7"/>
</dbReference>
<gene>
    <name evidence="2" type="ORF">HG535_0G03710</name>
</gene>
<evidence type="ECO:0000313" key="2">
    <source>
        <dbReference type="EMBL" id="QLG74488.1"/>
    </source>
</evidence>
<dbReference type="InterPro" id="IPR013239">
    <property type="entry name" value="RNA_polI_Rpa14"/>
</dbReference>
<reference evidence="2 3" key="1">
    <citation type="submission" date="2020-07" db="EMBL/GenBank/DDBJ databases">
        <title>The yeast mating-type switching endonuclease HO is a domesticated member of an unorthodox homing genetic element family.</title>
        <authorList>
            <person name="Coughlan A.Y."/>
            <person name="Lombardi L."/>
            <person name="Braun-Galleani S."/>
            <person name="Martos A.R."/>
            <person name="Galeote V."/>
            <person name="Bigey F."/>
            <person name="Dequin S."/>
            <person name="Byrne K.P."/>
            <person name="Wolfe K.H."/>
        </authorList>
    </citation>
    <scope>NUCLEOTIDE SEQUENCE [LARGE SCALE GENOMIC DNA]</scope>
    <source>
        <strain evidence="2 3">NRRL Y-6702</strain>
    </source>
</reference>
<evidence type="ECO:0008006" key="4">
    <source>
        <dbReference type="Google" id="ProtNLM"/>
    </source>
</evidence>
<dbReference type="EMBL" id="CP058610">
    <property type="protein sequence ID" value="QLG74488.1"/>
    <property type="molecule type" value="Genomic_DNA"/>
</dbReference>
<dbReference type="AlphaFoldDB" id="A0A7H9B6Y6"/>
<proteinExistence type="predicted"/>
<feature type="compositionally biased region" description="Polar residues" evidence="1">
    <location>
        <begin position="103"/>
        <end position="115"/>
    </location>
</feature>
<feature type="compositionally biased region" description="Low complexity" evidence="1">
    <location>
        <begin position="91"/>
        <end position="101"/>
    </location>
</feature>
<keyword evidence="3" id="KW-1185">Reference proteome</keyword>
<dbReference type="OrthoDB" id="4093689at2759"/>
<protein>
    <recommendedName>
        <fullName evidence="4">DNA-directed RNA polymerase I subunit RPA14</fullName>
    </recommendedName>
</protein>
<dbReference type="GeneID" id="59238271"/>
<organism evidence="2 3">
    <name type="scientific">Zygotorulaspora mrakii</name>
    <name type="common">Zygosaccharomyces mrakii</name>
    <dbReference type="NCBI Taxonomy" id="42260"/>
    <lineage>
        <taxon>Eukaryota</taxon>
        <taxon>Fungi</taxon>
        <taxon>Dikarya</taxon>
        <taxon>Ascomycota</taxon>
        <taxon>Saccharomycotina</taxon>
        <taxon>Saccharomycetes</taxon>
        <taxon>Saccharomycetales</taxon>
        <taxon>Saccharomycetaceae</taxon>
        <taxon>Zygotorulaspora</taxon>
    </lineage>
</organism>
<feature type="region of interest" description="Disordered" evidence="1">
    <location>
        <begin position="91"/>
        <end position="121"/>
    </location>
</feature>
<dbReference type="KEGG" id="zmk:HG535_0G03710"/>
<dbReference type="Pfam" id="PF08203">
    <property type="entry name" value="RNA_polI_A14"/>
    <property type="match status" value="1"/>
</dbReference>
<dbReference type="RefSeq" id="XP_037146213.1">
    <property type="nucleotide sequence ID" value="XM_037290318.1"/>
</dbReference>
<name>A0A7H9B6Y6_ZYGMR</name>
<evidence type="ECO:0000313" key="3">
    <source>
        <dbReference type="Proteomes" id="UP000509704"/>
    </source>
</evidence>